<keyword evidence="2 6" id="KW-0889">Transcription antitermination</keyword>
<dbReference type="InterPro" id="IPR011605">
    <property type="entry name" value="NusB_fam"/>
</dbReference>
<keyword evidence="3 6" id="KW-0694">RNA-binding</keyword>
<protein>
    <recommendedName>
        <fullName evidence="6">Transcription antitermination protein NusB</fullName>
    </recommendedName>
    <alternativeName>
        <fullName evidence="6">Antitermination factor NusB</fullName>
    </alternativeName>
</protein>
<dbReference type="SUPFAM" id="SSF48013">
    <property type="entry name" value="NusB-like"/>
    <property type="match status" value="1"/>
</dbReference>
<dbReference type="GO" id="GO:0031564">
    <property type="term" value="P:transcription antitermination"/>
    <property type="evidence" value="ECO:0007669"/>
    <property type="project" value="UniProtKB-KW"/>
</dbReference>
<dbReference type="GO" id="GO:0003723">
    <property type="term" value="F:RNA binding"/>
    <property type="evidence" value="ECO:0007669"/>
    <property type="project" value="UniProtKB-UniRule"/>
</dbReference>
<dbReference type="PANTHER" id="PTHR11078">
    <property type="entry name" value="N UTILIZATION SUBSTANCE PROTEIN B-RELATED"/>
    <property type="match status" value="1"/>
</dbReference>
<evidence type="ECO:0000256" key="3">
    <source>
        <dbReference type="ARBA" id="ARBA00022884"/>
    </source>
</evidence>
<evidence type="ECO:0000256" key="4">
    <source>
        <dbReference type="ARBA" id="ARBA00023015"/>
    </source>
</evidence>
<evidence type="ECO:0000259" key="7">
    <source>
        <dbReference type="Pfam" id="PF01029"/>
    </source>
</evidence>
<dbReference type="Gene3D" id="1.10.940.10">
    <property type="entry name" value="NusB-like"/>
    <property type="match status" value="1"/>
</dbReference>
<keyword evidence="4 6" id="KW-0805">Transcription regulation</keyword>
<keyword evidence="9" id="KW-1185">Reference proteome</keyword>
<keyword evidence="5 6" id="KW-0804">Transcription</keyword>
<dbReference type="GO" id="GO:0006353">
    <property type="term" value="P:DNA-templated transcription termination"/>
    <property type="evidence" value="ECO:0007669"/>
    <property type="project" value="UniProtKB-UniRule"/>
</dbReference>
<dbReference type="InterPro" id="IPR006027">
    <property type="entry name" value="NusB_RsmB_TIM44"/>
</dbReference>
<dbReference type="RefSeq" id="WP_121169999.1">
    <property type="nucleotide sequence ID" value="NZ_RBIE01000001.1"/>
</dbReference>
<dbReference type="AlphaFoldDB" id="A0A420W918"/>
<dbReference type="Pfam" id="PF01029">
    <property type="entry name" value="NusB"/>
    <property type="match status" value="1"/>
</dbReference>
<dbReference type="InterPro" id="IPR035926">
    <property type="entry name" value="NusB-like_sf"/>
</dbReference>
<accession>A0A420W918</accession>
<reference evidence="8 9" key="1">
    <citation type="submission" date="2018-10" db="EMBL/GenBank/DDBJ databases">
        <title>Genomic Encyclopedia of Type Strains, Phase IV (KMG-IV): sequencing the most valuable type-strain genomes for metagenomic binning, comparative biology and taxonomic classification.</title>
        <authorList>
            <person name="Goeker M."/>
        </authorList>
    </citation>
    <scope>NUCLEOTIDE SEQUENCE [LARGE SCALE GENOMIC DNA]</scope>
    <source>
        <strain evidence="8 9">DSM 15521</strain>
    </source>
</reference>
<dbReference type="OrthoDB" id="9797817at2"/>
<comment type="similarity">
    <text evidence="1 6">Belongs to the NusB family.</text>
</comment>
<dbReference type="HAMAP" id="MF_00073">
    <property type="entry name" value="NusB"/>
    <property type="match status" value="1"/>
</dbReference>
<dbReference type="EMBL" id="RBIE01000001">
    <property type="protein sequence ID" value="RKQ63765.1"/>
    <property type="molecule type" value="Genomic_DNA"/>
</dbReference>
<evidence type="ECO:0000313" key="8">
    <source>
        <dbReference type="EMBL" id="RKQ63765.1"/>
    </source>
</evidence>
<dbReference type="PANTHER" id="PTHR11078:SF3">
    <property type="entry name" value="ANTITERMINATION NUSB DOMAIN-CONTAINING PROTEIN"/>
    <property type="match status" value="1"/>
</dbReference>
<dbReference type="GO" id="GO:0005829">
    <property type="term" value="C:cytosol"/>
    <property type="evidence" value="ECO:0007669"/>
    <property type="project" value="TreeGrafter"/>
</dbReference>
<evidence type="ECO:0000256" key="2">
    <source>
        <dbReference type="ARBA" id="ARBA00022814"/>
    </source>
</evidence>
<feature type="domain" description="NusB/RsmB/TIM44" evidence="7">
    <location>
        <begin position="7"/>
        <end position="136"/>
    </location>
</feature>
<dbReference type="Proteomes" id="UP000280881">
    <property type="component" value="Unassembled WGS sequence"/>
</dbReference>
<gene>
    <name evidence="6" type="primary">nusB</name>
    <name evidence="8" type="ORF">C7457_0646</name>
</gene>
<comment type="caution">
    <text evidence="8">The sequence shown here is derived from an EMBL/GenBank/DDBJ whole genome shotgun (WGS) entry which is preliminary data.</text>
</comment>
<evidence type="ECO:0000256" key="1">
    <source>
        <dbReference type="ARBA" id="ARBA00005952"/>
    </source>
</evidence>
<sequence>MTNRDKRRARHHAYLMLYQWDISSLSPEEISSLYWEEVEETSPQVKELAKRLFRSTVESLENVDTEIEKHLKEGWKVLRLLPVDRSILRGATYEILNWNLSPAEAVINDAVEFAKLYGEDPKSPAFINAVLDKVKRDVGK</sequence>
<evidence type="ECO:0000256" key="6">
    <source>
        <dbReference type="HAMAP-Rule" id="MF_00073"/>
    </source>
</evidence>
<proteinExistence type="inferred from homology"/>
<name>A0A420W918_9BACT</name>
<organism evidence="8 9">
    <name type="scientific">Thermovibrio guaymasensis</name>
    <dbReference type="NCBI Taxonomy" id="240167"/>
    <lineage>
        <taxon>Bacteria</taxon>
        <taxon>Pseudomonadati</taxon>
        <taxon>Aquificota</taxon>
        <taxon>Aquificia</taxon>
        <taxon>Desulfurobacteriales</taxon>
        <taxon>Desulfurobacteriaceae</taxon>
        <taxon>Thermovibrio</taxon>
    </lineage>
</organism>
<dbReference type="NCBIfam" id="TIGR01951">
    <property type="entry name" value="nusB"/>
    <property type="match status" value="1"/>
</dbReference>
<comment type="function">
    <text evidence="6">Involved in transcription antitermination. Required for transcription of ribosomal RNA (rRNA) genes. Binds specifically to the boxA antiterminator sequence of the ribosomal RNA (rrn) operons.</text>
</comment>
<evidence type="ECO:0000256" key="5">
    <source>
        <dbReference type="ARBA" id="ARBA00023163"/>
    </source>
</evidence>
<evidence type="ECO:0000313" key="9">
    <source>
        <dbReference type="Proteomes" id="UP000280881"/>
    </source>
</evidence>